<dbReference type="NCBIfam" id="TIGR01044">
    <property type="entry name" value="rplV_bact"/>
    <property type="match status" value="1"/>
</dbReference>
<dbReference type="GO" id="GO:0003735">
    <property type="term" value="F:structural constituent of ribosome"/>
    <property type="evidence" value="ECO:0007669"/>
    <property type="project" value="InterPro"/>
</dbReference>
<dbReference type="InterPro" id="IPR047867">
    <property type="entry name" value="Ribosomal_uL22_bac/org-type"/>
</dbReference>
<evidence type="ECO:0000256" key="8">
    <source>
        <dbReference type="ARBA" id="ARBA00025084"/>
    </source>
</evidence>
<keyword evidence="7 10" id="KW-0687">Ribonucleoprotein</keyword>
<dbReference type="InterPro" id="IPR005727">
    <property type="entry name" value="Ribosomal_uL22_bac/chlpt-type"/>
</dbReference>
<evidence type="ECO:0000256" key="9">
    <source>
        <dbReference type="ARBA" id="ARBA00035207"/>
    </source>
</evidence>
<dbReference type="CDD" id="cd00336">
    <property type="entry name" value="Ribosomal_L22"/>
    <property type="match status" value="1"/>
</dbReference>
<comment type="function">
    <text evidence="8">This protein binds specifically to 23S rRNA; its binding is stimulated by other ribosomal proteins, e.g. L4, L17, and L20. It is important during the early stages of 50S assembly. It makes multiple contacts with different domains of the 23S rRNA in the assembled 50S subunit and ribosome.</text>
</comment>
<comment type="function">
    <text evidence="1 10">The globular domain of the protein is located near the polypeptide exit tunnel on the outside of the subunit, while an extended beta-hairpin is found that lines the wall of the exit tunnel in the center of the 70S ribosome.</text>
</comment>
<dbReference type="AlphaFoldDB" id="A0A0H4TKU6"/>
<protein>
    <recommendedName>
        <fullName evidence="9 10">Large ribosomal subunit protein uL22</fullName>
    </recommendedName>
</protein>
<evidence type="ECO:0000256" key="10">
    <source>
        <dbReference type="HAMAP-Rule" id="MF_01331"/>
    </source>
</evidence>
<evidence type="ECO:0000256" key="11">
    <source>
        <dbReference type="RuleBase" id="RU004005"/>
    </source>
</evidence>
<evidence type="ECO:0000313" key="14">
    <source>
        <dbReference type="EMBL" id="AKQ01139.1"/>
    </source>
</evidence>
<dbReference type="EMBL" id="KT006951">
    <property type="protein sequence ID" value="AKQ01139.1"/>
    <property type="molecule type" value="Genomic_DNA"/>
</dbReference>
<dbReference type="GO" id="GO:0006412">
    <property type="term" value="P:translation"/>
    <property type="evidence" value="ECO:0007669"/>
    <property type="project" value="UniProtKB-UniRule"/>
</dbReference>
<accession>A0A0H4TKU6</accession>
<dbReference type="HAMAP" id="MF_01331_B">
    <property type="entry name" value="Ribosomal_uL22_B"/>
    <property type="match status" value="1"/>
</dbReference>
<evidence type="ECO:0000256" key="4">
    <source>
        <dbReference type="ARBA" id="ARBA00022730"/>
    </source>
</evidence>
<dbReference type="GO" id="GO:0022625">
    <property type="term" value="C:cytosolic large ribosomal subunit"/>
    <property type="evidence" value="ECO:0007669"/>
    <property type="project" value="TreeGrafter"/>
</dbReference>
<evidence type="ECO:0000256" key="13">
    <source>
        <dbReference type="RuleBase" id="RU004008"/>
    </source>
</evidence>
<keyword evidence="6 10" id="KW-0689">Ribosomal protein</keyword>
<gene>
    <name evidence="10 14" type="primary">rplV</name>
</gene>
<sequence length="124" mass="13717">MAHDIKAEVSNVSISAQKLRLVVDLVRGKNAEEALNILKFVPSKAAHPVSKLVKSAIANAEKNMGVSRAELYVHKITADEAPTRRWRRYGARGRFKPWLRRAAHVSIVLRERESAAAAPVAPTE</sequence>
<comment type="subunit">
    <text evidence="3 10 12">Part of the 50S ribosomal subunit.</text>
</comment>
<comment type="function">
    <text evidence="10 13">This protein binds specifically to 23S rRNA; its binding is stimulated by other ribosomal proteins, e.g., L4, L17, and L20. It is important during the early stages of 50S assembly. It makes multiple contacts with different domains of the 23S rRNA in the assembled 50S subunit and ribosome.</text>
</comment>
<name>A0A0H4TKU6_9CHLR</name>
<keyword evidence="4 10" id="KW-0699">rRNA-binding</keyword>
<keyword evidence="5 10" id="KW-0694">RNA-binding</keyword>
<proteinExistence type="inferred from homology"/>
<dbReference type="Gene3D" id="3.90.470.10">
    <property type="entry name" value="Ribosomal protein L22/L17"/>
    <property type="match status" value="1"/>
</dbReference>
<reference evidence="14" key="1">
    <citation type="journal article" date="2015" name="ISME J.">
        <title>Aquifer environment selects for microbial species cohorts in sediment and groundwater.</title>
        <authorList>
            <person name="Hug L.A."/>
            <person name="Thomas B.C."/>
            <person name="Brown C.T."/>
            <person name="Frischkorn K.R."/>
            <person name="Williams K.H."/>
            <person name="Tringe S.G."/>
            <person name="Banfield J.F."/>
        </authorList>
    </citation>
    <scope>NUCLEOTIDE SEQUENCE</scope>
</reference>
<dbReference type="Pfam" id="PF00237">
    <property type="entry name" value="Ribosomal_L22"/>
    <property type="match status" value="1"/>
</dbReference>
<dbReference type="PANTHER" id="PTHR13501:SF8">
    <property type="entry name" value="LARGE RIBOSOMAL SUBUNIT PROTEIN UL22M"/>
    <property type="match status" value="1"/>
</dbReference>
<evidence type="ECO:0000256" key="7">
    <source>
        <dbReference type="ARBA" id="ARBA00023274"/>
    </source>
</evidence>
<dbReference type="InterPro" id="IPR001063">
    <property type="entry name" value="Ribosomal_uL22"/>
</dbReference>
<dbReference type="SUPFAM" id="SSF54843">
    <property type="entry name" value="Ribosomal protein L22"/>
    <property type="match status" value="1"/>
</dbReference>
<evidence type="ECO:0000256" key="12">
    <source>
        <dbReference type="RuleBase" id="RU004006"/>
    </source>
</evidence>
<evidence type="ECO:0000256" key="5">
    <source>
        <dbReference type="ARBA" id="ARBA00022884"/>
    </source>
</evidence>
<evidence type="ECO:0000256" key="6">
    <source>
        <dbReference type="ARBA" id="ARBA00022980"/>
    </source>
</evidence>
<comment type="similarity">
    <text evidence="2 10 11">Belongs to the universal ribosomal protein uL22 family.</text>
</comment>
<dbReference type="PANTHER" id="PTHR13501">
    <property type="entry name" value="CHLOROPLAST 50S RIBOSOMAL PROTEIN L22-RELATED"/>
    <property type="match status" value="1"/>
</dbReference>
<dbReference type="InterPro" id="IPR036394">
    <property type="entry name" value="Ribosomal_uL22_sf"/>
</dbReference>
<evidence type="ECO:0000256" key="3">
    <source>
        <dbReference type="ARBA" id="ARBA00011838"/>
    </source>
</evidence>
<dbReference type="GO" id="GO:0019843">
    <property type="term" value="F:rRNA binding"/>
    <property type="evidence" value="ECO:0007669"/>
    <property type="project" value="UniProtKB-UniRule"/>
</dbReference>
<evidence type="ECO:0000256" key="1">
    <source>
        <dbReference type="ARBA" id="ARBA00003478"/>
    </source>
</evidence>
<evidence type="ECO:0000256" key="2">
    <source>
        <dbReference type="ARBA" id="ARBA00009451"/>
    </source>
</evidence>
<organism evidence="14">
    <name type="scientific">uncultured Chloroflexi bacterium Rifle_16ft_4_minimus_1477</name>
    <dbReference type="NCBI Taxonomy" id="1665058"/>
    <lineage>
        <taxon>Bacteria</taxon>
        <taxon>Bacillati</taxon>
        <taxon>Chloroflexota</taxon>
        <taxon>environmental samples</taxon>
    </lineage>
</organism>